<organism evidence="2 3">
    <name type="scientific">Pseudoleptotrichia goodfellowii</name>
    <dbReference type="NCBI Taxonomy" id="157692"/>
    <lineage>
        <taxon>Bacteria</taxon>
        <taxon>Fusobacteriati</taxon>
        <taxon>Fusobacteriota</taxon>
        <taxon>Fusobacteriia</taxon>
        <taxon>Fusobacteriales</taxon>
        <taxon>Leptotrichiaceae</taxon>
        <taxon>Pseudoleptotrichia</taxon>
    </lineage>
</organism>
<dbReference type="KEGG" id="lgo:JCM16774_1073"/>
<dbReference type="GO" id="GO:0050485">
    <property type="term" value="F:oxidoreductase activity, acting on X-H and Y-H to form an X-Y bond, with a disulfide as acceptor"/>
    <property type="evidence" value="ECO:0007669"/>
    <property type="project" value="InterPro"/>
</dbReference>
<sequence length="172" mass="19315">MRIILFFDQIQSGTGGKEGSNVELAVEKGGIGSYLMFEEYIKEIGGTVIATTYCSDNYFRDNEETVLSKMEGLINKVKADILLCGPCFNYHGYAEMSAILADYIQKKTECKPIVVCSEENDDVIQKYKNDIIMVKMPKKGGTGLRESLKNMAKVIKKVHNSEKLTTEDNIYQ</sequence>
<keyword evidence="1" id="KW-0560">Oxidoreductase</keyword>
<dbReference type="Proteomes" id="UP000321606">
    <property type="component" value="Chromosome"/>
</dbReference>
<dbReference type="STRING" id="714315.GCA_000516535_01065"/>
<dbReference type="OrthoDB" id="9764267at2"/>
<dbReference type="NCBIfam" id="TIGR01918">
    <property type="entry name" value="various_sel_PB"/>
    <property type="match status" value="1"/>
</dbReference>
<gene>
    <name evidence="2" type="ORF">JCM16774_1073</name>
</gene>
<dbReference type="InterPro" id="IPR048083">
    <property type="entry name" value="GrdB-like"/>
</dbReference>
<name>A0A510JCG1_9FUSO</name>
<dbReference type="AlphaFoldDB" id="A0A510JCG1"/>
<accession>A0A510JCG1</accession>
<dbReference type="RefSeq" id="WP_026737527.1">
    <property type="nucleotide sequence ID" value="NZ_AP019822.1"/>
</dbReference>
<proteinExistence type="predicted"/>
<evidence type="ECO:0000256" key="1">
    <source>
        <dbReference type="ARBA" id="ARBA00023002"/>
    </source>
</evidence>
<evidence type="ECO:0000313" key="3">
    <source>
        <dbReference type="Proteomes" id="UP000321606"/>
    </source>
</evidence>
<protein>
    <submittedName>
        <fullName evidence="2">Uncharacterized protein</fullName>
    </submittedName>
</protein>
<dbReference type="InterPro" id="IPR010187">
    <property type="entry name" value="Various_sel_PB"/>
</dbReference>
<reference evidence="2 3" key="1">
    <citation type="submission" date="2019-07" db="EMBL/GenBank/DDBJ databases">
        <title>Complete Genome Sequence of Leptotrichia goodfellowii Strain JCM 16774.</title>
        <authorList>
            <person name="Watanabe S."/>
            <person name="Cui L."/>
        </authorList>
    </citation>
    <scope>NUCLEOTIDE SEQUENCE [LARGE SCALE GENOMIC DNA]</scope>
    <source>
        <strain evidence="2 3">JCM16774</strain>
    </source>
</reference>
<dbReference type="Pfam" id="PF07355">
    <property type="entry name" value="GRDB"/>
    <property type="match status" value="1"/>
</dbReference>
<dbReference type="NCBIfam" id="NF041545">
    <property type="entry name" value="GrdB_like_no_Se"/>
    <property type="match status" value="1"/>
</dbReference>
<evidence type="ECO:0000313" key="2">
    <source>
        <dbReference type="EMBL" id="BBM36141.1"/>
    </source>
</evidence>
<dbReference type="EMBL" id="AP019822">
    <property type="protein sequence ID" value="BBM36141.1"/>
    <property type="molecule type" value="Genomic_DNA"/>
</dbReference>